<dbReference type="OrthoDB" id="549017at2759"/>
<evidence type="ECO:0008006" key="12">
    <source>
        <dbReference type="Google" id="ProtNLM"/>
    </source>
</evidence>
<comment type="caution">
    <text evidence="10">The sequence shown here is derived from an EMBL/GenBank/DDBJ whole genome shotgun (WGS) entry which is preliminary data.</text>
</comment>
<dbReference type="AlphaFoldDB" id="A0A830HH18"/>
<evidence type="ECO:0000256" key="6">
    <source>
        <dbReference type="ARBA" id="ARBA00022824"/>
    </source>
</evidence>
<evidence type="ECO:0000256" key="2">
    <source>
        <dbReference type="ARBA" id="ARBA00004687"/>
    </source>
</evidence>
<feature type="transmembrane region" description="Helical" evidence="9">
    <location>
        <begin position="188"/>
        <end position="213"/>
    </location>
</feature>
<evidence type="ECO:0000256" key="5">
    <source>
        <dbReference type="ARBA" id="ARBA00022692"/>
    </source>
</evidence>
<gene>
    <name evidence="10" type="ORF">PPROV_000487500</name>
</gene>
<accession>A0A830HH18</accession>
<keyword evidence="5 9" id="KW-0812">Transmembrane</keyword>
<sequence length="413" mass="44876">MAGVQRHMRPAFTTAAALLFRAALAYFFSDVLERAPQISTPFHSSAAAREARALIKLGLSPYAGEAYHGGPLLLLALPDDVAALPFVLADAVTIFAATAIANAFDAKQVHTFALVHAWNPWAILACAARSTATLDTALCVGALACAAHEQGLLSGVLLALCLNVLPGSVLPILLMLPCLALLSQRRRISLAVGALATTIPVAAVNCLLCTHWGDTPFAWLDETFGAQARTESLVPNMGLSWYLQIQTFPEYRRTMQCVMYMHVGALAVPAWLRLRSSVRDGDVIRHRRVAMHVAALVATSHLVFRPYPSAADVATTVLISAVPLMLFKDDRGILMISYVKGLPVVTLFLLVFPLLYPVLYYLWAETDAANANFLWWSCLFVNGIWIAHALAQLDAALRFEEPDEERKEPACTG</sequence>
<reference evidence="10" key="1">
    <citation type="submission" date="2020-10" db="EMBL/GenBank/DDBJ databases">
        <title>Unveiling of a novel bifunctional photoreceptor, Dualchrome1, isolated from a cosmopolitan green alga.</title>
        <authorList>
            <person name="Suzuki S."/>
            <person name="Kawachi M."/>
        </authorList>
    </citation>
    <scope>NUCLEOTIDE SEQUENCE</scope>
    <source>
        <strain evidence="10">NIES 2893</strain>
    </source>
</reference>
<feature type="transmembrane region" description="Helical" evidence="9">
    <location>
        <begin position="339"/>
        <end position="361"/>
    </location>
</feature>
<feature type="transmembrane region" description="Helical" evidence="9">
    <location>
        <begin position="152"/>
        <end position="176"/>
    </location>
</feature>
<name>A0A830HH18_9CHLO</name>
<feature type="transmembrane region" description="Helical" evidence="9">
    <location>
        <begin position="373"/>
        <end position="391"/>
    </location>
</feature>
<dbReference type="PANTHER" id="PTHR13121">
    <property type="entry name" value="GPI TRANSAMIDASE COMPONENT PIG-U"/>
    <property type="match status" value="1"/>
</dbReference>
<keyword evidence="8 9" id="KW-0472">Membrane</keyword>
<organism evidence="10 11">
    <name type="scientific">Pycnococcus provasolii</name>
    <dbReference type="NCBI Taxonomy" id="41880"/>
    <lineage>
        <taxon>Eukaryota</taxon>
        <taxon>Viridiplantae</taxon>
        <taxon>Chlorophyta</taxon>
        <taxon>Pseudoscourfieldiophyceae</taxon>
        <taxon>Pseudoscourfieldiales</taxon>
        <taxon>Pycnococcaceae</taxon>
        <taxon>Pycnococcus</taxon>
    </lineage>
</organism>
<evidence type="ECO:0000256" key="4">
    <source>
        <dbReference type="ARBA" id="ARBA00022502"/>
    </source>
</evidence>
<dbReference type="GO" id="GO:0016255">
    <property type="term" value="P:attachment of GPI anchor to protein"/>
    <property type="evidence" value="ECO:0007669"/>
    <property type="project" value="InterPro"/>
</dbReference>
<protein>
    <recommendedName>
        <fullName evidence="12">GPI transamidase subunit PIG-U</fullName>
    </recommendedName>
</protein>
<evidence type="ECO:0000256" key="1">
    <source>
        <dbReference type="ARBA" id="ARBA00004477"/>
    </source>
</evidence>
<comment type="pathway">
    <text evidence="2">Glycolipid biosynthesis; glycosylphosphatidylinositol-anchor biosynthesis.</text>
</comment>
<dbReference type="Proteomes" id="UP000660262">
    <property type="component" value="Unassembled WGS sequence"/>
</dbReference>
<dbReference type="UniPathway" id="UPA00196"/>
<comment type="subcellular location">
    <subcellularLocation>
        <location evidence="1">Endoplasmic reticulum membrane</location>
        <topology evidence="1">Multi-pass membrane protein</topology>
    </subcellularLocation>
</comment>
<keyword evidence="7 9" id="KW-1133">Transmembrane helix</keyword>
<evidence type="ECO:0000256" key="8">
    <source>
        <dbReference type="ARBA" id="ARBA00023136"/>
    </source>
</evidence>
<dbReference type="GO" id="GO:0006506">
    <property type="term" value="P:GPI anchor biosynthetic process"/>
    <property type="evidence" value="ECO:0007669"/>
    <property type="project" value="UniProtKB-UniPathway"/>
</dbReference>
<proteinExistence type="inferred from homology"/>
<keyword evidence="11" id="KW-1185">Reference proteome</keyword>
<dbReference type="Pfam" id="PF06728">
    <property type="entry name" value="PIG-U"/>
    <property type="match status" value="1"/>
</dbReference>
<evidence type="ECO:0000313" key="11">
    <source>
        <dbReference type="Proteomes" id="UP000660262"/>
    </source>
</evidence>
<dbReference type="GO" id="GO:0042765">
    <property type="term" value="C:GPI-anchor transamidase complex"/>
    <property type="evidence" value="ECO:0007669"/>
    <property type="project" value="InterPro"/>
</dbReference>
<comment type="similarity">
    <text evidence="3">Belongs to the PIGU family.</text>
</comment>
<evidence type="ECO:0000313" key="10">
    <source>
        <dbReference type="EMBL" id="GHP06128.1"/>
    </source>
</evidence>
<evidence type="ECO:0000256" key="9">
    <source>
        <dbReference type="SAM" id="Phobius"/>
    </source>
</evidence>
<evidence type="ECO:0000256" key="7">
    <source>
        <dbReference type="ARBA" id="ARBA00022989"/>
    </source>
</evidence>
<keyword evidence="4" id="KW-0337">GPI-anchor biosynthesis</keyword>
<dbReference type="InterPro" id="IPR009600">
    <property type="entry name" value="PIG-U"/>
</dbReference>
<keyword evidence="6" id="KW-0256">Endoplasmic reticulum</keyword>
<evidence type="ECO:0000256" key="3">
    <source>
        <dbReference type="ARBA" id="ARBA00010026"/>
    </source>
</evidence>
<dbReference type="PANTHER" id="PTHR13121:SF0">
    <property type="entry name" value="PHOSPHATIDYLINOSITOL GLYCAN ANCHOR BIOSYNTHESIS CLASS U PROTEIN"/>
    <property type="match status" value="1"/>
</dbReference>
<dbReference type="EMBL" id="BNJQ01000012">
    <property type="protein sequence ID" value="GHP06128.1"/>
    <property type="molecule type" value="Genomic_DNA"/>
</dbReference>